<dbReference type="InterPro" id="IPR001534">
    <property type="entry name" value="Transthyretin-like"/>
</dbReference>
<organism evidence="5 6">
    <name type="scientific">Ditylenchus dipsaci</name>
    <dbReference type="NCBI Taxonomy" id="166011"/>
    <lineage>
        <taxon>Eukaryota</taxon>
        <taxon>Metazoa</taxon>
        <taxon>Ecdysozoa</taxon>
        <taxon>Nematoda</taxon>
        <taxon>Chromadorea</taxon>
        <taxon>Rhabditida</taxon>
        <taxon>Tylenchina</taxon>
        <taxon>Tylenchomorpha</taxon>
        <taxon>Sphaerularioidea</taxon>
        <taxon>Anguinidae</taxon>
        <taxon>Anguininae</taxon>
        <taxon>Ditylenchus</taxon>
    </lineage>
</organism>
<evidence type="ECO:0000313" key="5">
    <source>
        <dbReference type="Proteomes" id="UP000887574"/>
    </source>
</evidence>
<sequence length="117" mass="13834">MCRHDPLSDVSVQLIERDNGEIFGLDMDKDDVLNSTRTDRYGNFQLQGCHNEIFVMQPFLHIRHRCTYPMWGKYINRKTRIELDQDWVQFPFSSDYDETPKDMGLFDVTLSPNTTPE</sequence>
<dbReference type="WBParaSite" id="jg13704">
    <property type="protein sequence ID" value="jg13704"/>
    <property type="gene ID" value="jg13704"/>
</dbReference>
<comment type="similarity">
    <text evidence="2">Belongs to the nematode transthyretin-like family.</text>
</comment>
<name>A0A915CZ61_9BILA</name>
<dbReference type="Proteomes" id="UP000887574">
    <property type="component" value="Unplaced"/>
</dbReference>
<evidence type="ECO:0000256" key="4">
    <source>
        <dbReference type="ARBA" id="ARBA00022729"/>
    </source>
</evidence>
<accession>A0A915CZ61</accession>
<dbReference type="GO" id="GO:0005576">
    <property type="term" value="C:extracellular region"/>
    <property type="evidence" value="ECO:0007669"/>
    <property type="project" value="UniProtKB-SubCell"/>
</dbReference>
<dbReference type="PANTHER" id="PTHR21700">
    <property type="entry name" value="TRANSTHYRETIN-LIKE FAMILY PROTEIN-RELATED"/>
    <property type="match status" value="1"/>
</dbReference>
<keyword evidence="4" id="KW-0732">Signal</keyword>
<evidence type="ECO:0000256" key="2">
    <source>
        <dbReference type="ARBA" id="ARBA00010112"/>
    </source>
</evidence>
<dbReference type="GO" id="GO:0009986">
    <property type="term" value="C:cell surface"/>
    <property type="evidence" value="ECO:0007669"/>
    <property type="project" value="InterPro"/>
</dbReference>
<comment type="subcellular location">
    <subcellularLocation>
        <location evidence="1">Secreted</location>
    </subcellularLocation>
</comment>
<evidence type="ECO:0000256" key="3">
    <source>
        <dbReference type="ARBA" id="ARBA00022525"/>
    </source>
</evidence>
<evidence type="ECO:0000313" key="6">
    <source>
        <dbReference type="WBParaSite" id="jg13704"/>
    </source>
</evidence>
<keyword evidence="3" id="KW-0964">Secreted</keyword>
<dbReference type="Gene3D" id="2.60.40.3330">
    <property type="match status" value="1"/>
</dbReference>
<protein>
    <submittedName>
        <fullName evidence="6">Transthyretin-like family protein</fullName>
    </submittedName>
</protein>
<proteinExistence type="inferred from homology"/>
<reference evidence="6" key="1">
    <citation type="submission" date="2022-11" db="UniProtKB">
        <authorList>
            <consortium name="WormBaseParasite"/>
        </authorList>
    </citation>
    <scope>IDENTIFICATION</scope>
</reference>
<dbReference type="Pfam" id="PF01060">
    <property type="entry name" value="TTR-52"/>
    <property type="match status" value="1"/>
</dbReference>
<dbReference type="AlphaFoldDB" id="A0A915CZ61"/>
<dbReference type="InterPro" id="IPR038479">
    <property type="entry name" value="Transthyretin-like_sf"/>
</dbReference>
<evidence type="ECO:0000256" key="1">
    <source>
        <dbReference type="ARBA" id="ARBA00004613"/>
    </source>
</evidence>
<keyword evidence="5" id="KW-1185">Reference proteome</keyword>